<dbReference type="RefSeq" id="WP_074966959.1">
    <property type="nucleotide sequence ID" value="NZ_FOPU01000010.1"/>
</dbReference>
<reference evidence="3 4" key="1">
    <citation type="submission" date="2016-10" db="EMBL/GenBank/DDBJ databases">
        <authorList>
            <person name="de Groot N.N."/>
        </authorList>
    </citation>
    <scope>NUCLEOTIDE SEQUENCE [LARGE SCALE GENOMIC DNA]</scope>
    <source>
        <strain evidence="3 4">DSM 8537</strain>
    </source>
</reference>
<organism evidence="3 4">
    <name type="scientific">Paracoccus aminovorans</name>
    <dbReference type="NCBI Taxonomy" id="34004"/>
    <lineage>
        <taxon>Bacteria</taxon>
        <taxon>Pseudomonadati</taxon>
        <taxon>Pseudomonadota</taxon>
        <taxon>Alphaproteobacteria</taxon>
        <taxon>Rhodobacterales</taxon>
        <taxon>Paracoccaceae</taxon>
        <taxon>Paracoccus</taxon>
    </lineage>
</organism>
<feature type="domain" description="FecR N-terminal" evidence="2">
    <location>
        <begin position="20"/>
        <end position="60"/>
    </location>
</feature>
<dbReference type="InterPro" id="IPR006311">
    <property type="entry name" value="TAT_signal"/>
</dbReference>
<gene>
    <name evidence="3" type="ORF">SAMN04488021_11013</name>
</gene>
<dbReference type="Gene3D" id="2.60.120.1440">
    <property type="match status" value="1"/>
</dbReference>
<proteinExistence type="predicted"/>
<evidence type="ECO:0000259" key="1">
    <source>
        <dbReference type="Pfam" id="PF04773"/>
    </source>
</evidence>
<feature type="domain" description="FecR protein" evidence="1">
    <location>
        <begin position="114"/>
        <end position="205"/>
    </location>
</feature>
<name>A0A1I2ZQL3_9RHOB</name>
<dbReference type="EMBL" id="FOPU01000010">
    <property type="protein sequence ID" value="SFH39915.1"/>
    <property type="molecule type" value="Genomic_DNA"/>
</dbReference>
<dbReference type="PANTHER" id="PTHR30273:SF2">
    <property type="entry name" value="PROTEIN FECR"/>
    <property type="match status" value="1"/>
</dbReference>
<dbReference type="GO" id="GO:0016989">
    <property type="term" value="F:sigma factor antagonist activity"/>
    <property type="evidence" value="ECO:0007669"/>
    <property type="project" value="TreeGrafter"/>
</dbReference>
<dbReference type="AlphaFoldDB" id="A0A1I2ZQL3"/>
<dbReference type="InterPro" id="IPR006860">
    <property type="entry name" value="FecR"/>
</dbReference>
<dbReference type="PROSITE" id="PS51318">
    <property type="entry name" value="TAT"/>
    <property type="match status" value="1"/>
</dbReference>
<dbReference type="Pfam" id="PF04773">
    <property type="entry name" value="FecR"/>
    <property type="match status" value="1"/>
</dbReference>
<evidence type="ECO:0000313" key="3">
    <source>
        <dbReference type="EMBL" id="SFH39915.1"/>
    </source>
</evidence>
<sequence>MRPGPEDRPEPDHRASRLLDEAIDLVIRRQNAPESAATLQAIAAWRGRSADHDRIWRRVTEAHGLSGSALGGSAKPALTRRNLLLAGAVGLGAGALGTWGLPAMRLRLQADQLTATAELLPMAWGDGTRITLGPASAMATAQQQGGTRSIRLLQGMAWFDVAPDPARPLVLRLNDGVEMRTAGGAFEVSQDAGVVNLAVARDSVELIAPSRASIAAGQWIRLDAENGRHETGSRDGALAGAWRTGTVVAEAEPLQTLVARIARWLPGRVVVADAAIGRARISGLFDISDPERALDTAVRPTGGRLRRVSGLLTVISSV</sequence>
<evidence type="ECO:0000259" key="2">
    <source>
        <dbReference type="Pfam" id="PF16220"/>
    </source>
</evidence>
<evidence type="ECO:0000313" key="4">
    <source>
        <dbReference type="Proteomes" id="UP000183635"/>
    </source>
</evidence>
<dbReference type="OrthoDB" id="9798846at2"/>
<dbReference type="PANTHER" id="PTHR30273">
    <property type="entry name" value="PERIPLASMIC SIGNAL SENSOR AND SIGMA FACTOR ACTIVATOR FECR-RELATED"/>
    <property type="match status" value="1"/>
</dbReference>
<dbReference type="PIRSF" id="PIRSF018266">
    <property type="entry name" value="FecR"/>
    <property type="match status" value="1"/>
</dbReference>
<dbReference type="Proteomes" id="UP000183635">
    <property type="component" value="Unassembled WGS sequence"/>
</dbReference>
<dbReference type="InterPro" id="IPR012373">
    <property type="entry name" value="Ferrdict_sens_TM"/>
</dbReference>
<dbReference type="STRING" id="34004.SAMN04488021_11013"/>
<keyword evidence="4" id="KW-1185">Reference proteome</keyword>
<dbReference type="InterPro" id="IPR032623">
    <property type="entry name" value="FecR_N"/>
</dbReference>
<accession>A0A1I2ZQL3</accession>
<protein>
    <submittedName>
        <fullName evidence="3">FecR family protein</fullName>
    </submittedName>
</protein>
<dbReference type="Pfam" id="PF16220">
    <property type="entry name" value="DUF4880"/>
    <property type="match status" value="1"/>
</dbReference>